<dbReference type="Proteomes" id="UP000183832">
    <property type="component" value="Unassembled WGS sequence"/>
</dbReference>
<proteinExistence type="predicted"/>
<name>A0A1J1I313_9DIPT</name>
<organism evidence="1 2">
    <name type="scientific">Clunio marinus</name>
    <dbReference type="NCBI Taxonomy" id="568069"/>
    <lineage>
        <taxon>Eukaryota</taxon>
        <taxon>Metazoa</taxon>
        <taxon>Ecdysozoa</taxon>
        <taxon>Arthropoda</taxon>
        <taxon>Hexapoda</taxon>
        <taxon>Insecta</taxon>
        <taxon>Pterygota</taxon>
        <taxon>Neoptera</taxon>
        <taxon>Endopterygota</taxon>
        <taxon>Diptera</taxon>
        <taxon>Nematocera</taxon>
        <taxon>Chironomoidea</taxon>
        <taxon>Chironomidae</taxon>
        <taxon>Clunio</taxon>
    </lineage>
</organism>
<sequence>MPAHQKVSGIEENLVPGSSFSAKYAKDEKISTPMAEGSIIKCMDKSKMRNVKSGLKLIEKESNSNSPEVYLKSK</sequence>
<protein>
    <submittedName>
        <fullName evidence="1">CLUMA_CG006439, isoform A</fullName>
    </submittedName>
</protein>
<gene>
    <name evidence="1" type="ORF">CLUMA_CG006439</name>
</gene>
<evidence type="ECO:0000313" key="2">
    <source>
        <dbReference type="Proteomes" id="UP000183832"/>
    </source>
</evidence>
<evidence type="ECO:0000313" key="1">
    <source>
        <dbReference type="EMBL" id="CRK92753.1"/>
    </source>
</evidence>
<accession>A0A1J1I313</accession>
<reference evidence="1 2" key="1">
    <citation type="submission" date="2015-04" db="EMBL/GenBank/DDBJ databases">
        <authorList>
            <person name="Syromyatnikov M.Y."/>
            <person name="Popov V.N."/>
        </authorList>
    </citation>
    <scope>NUCLEOTIDE SEQUENCE [LARGE SCALE GENOMIC DNA]</scope>
</reference>
<keyword evidence="2" id="KW-1185">Reference proteome</keyword>
<dbReference type="OrthoDB" id="10599502at2759"/>
<dbReference type="EMBL" id="CVRI01000035">
    <property type="protein sequence ID" value="CRK92753.1"/>
    <property type="molecule type" value="Genomic_DNA"/>
</dbReference>
<dbReference type="AlphaFoldDB" id="A0A1J1I313"/>